<accession>A0A0B7AXH9</accession>
<protein>
    <submittedName>
        <fullName evidence="1">Uncharacterized protein</fullName>
    </submittedName>
</protein>
<gene>
    <name evidence="1" type="primary">ORF147685</name>
</gene>
<dbReference type="EMBL" id="HACG01038487">
    <property type="protein sequence ID" value="CEK85352.1"/>
    <property type="molecule type" value="Transcribed_RNA"/>
</dbReference>
<feature type="non-terminal residue" evidence="1">
    <location>
        <position position="1"/>
    </location>
</feature>
<proteinExistence type="predicted"/>
<organism evidence="1">
    <name type="scientific">Arion vulgaris</name>
    <dbReference type="NCBI Taxonomy" id="1028688"/>
    <lineage>
        <taxon>Eukaryota</taxon>
        <taxon>Metazoa</taxon>
        <taxon>Spiralia</taxon>
        <taxon>Lophotrochozoa</taxon>
        <taxon>Mollusca</taxon>
        <taxon>Gastropoda</taxon>
        <taxon>Heterobranchia</taxon>
        <taxon>Euthyneura</taxon>
        <taxon>Panpulmonata</taxon>
        <taxon>Eupulmonata</taxon>
        <taxon>Stylommatophora</taxon>
        <taxon>Helicina</taxon>
        <taxon>Arionoidea</taxon>
        <taxon>Arionidae</taxon>
        <taxon>Arion</taxon>
    </lineage>
</organism>
<reference evidence="1" key="1">
    <citation type="submission" date="2014-12" db="EMBL/GenBank/DDBJ databases">
        <title>Insight into the proteome of Arion vulgaris.</title>
        <authorList>
            <person name="Aradska J."/>
            <person name="Bulat T."/>
            <person name="Smidak R."/>
            <person name="Sarate P."/>
            <person name="Gangsoo J."/>
            <person name="Sialana F."/>
            <person name="Bilban M."/>
            <person name="Lubec G."/>
        </authorList>
    </citation>
    <scope>NUCLEOTIDE SEQUENCE</scope>
    <source>
        <tissue evidence="1">Skin</tissue>
    </source>
</reference>
<dbReference type="AlphaFoldDB" id="A0A0B7AXH9"/>
<evidence type="ECO:0000313" key="1">
    <source>
        <dbReference type="EMBL" id="CEK85352.1"/>
    </source>
</evidence>
<sequence>GNLFAPSSGLRVLPHVGPRHFSGCTYFPFMFICTALPICRETGNCGATVDLLHFELVYGLLPGGGNFGVVINSGGVSTHLQMTRTLL</sequence>
<feature type="non-terminal residue" evidence="1">
    <location>
        <position position="87"/>
    </location>
</feature>
<name>A0A0B7AXH9_9EUPU</name>